<dbReference type="InterPro" id="IPR012134">
    <property type="entry name" value="Glu-5-SA_DH"/>
</dbReference>
<keyword evidence="4" id="KW-0641">Proline biosynthesis</keyword>
<evidence type="ECO:0000256" key="1">
    <source>
        <dbReference type="ARBA" id="ARBA00004985"/>
    </source>
</evidence>
<evidence type="ECO:0000256" key="5">
    <source>
        <dbReference type="ARBA" id="ARBA00022857"/>
    </source>
</evidence>
<dbReference type="SUPFAM" id="SSF53720">
    <property type="entry name" value="ALDH-like"/>
    <property type="match status" value="1"/>
</dbReference>
<comment type="pathway">
    <text evidence="1">Amino-acid biosynthesis; L-proline biosynthesis; L-glutamate 5-semialdehyde from L-glutamate: step 2/2.</text>
</comment>
<organism evidence="13">
    <name type="scientific">Phaffia rhodozyma</name>
    <name type="common">Yeast</name>
    <name type="synonym">Xanthophyllomyces dendrorhous</name>
    <dbReference type="NCBI Taxonomy" id="264483"/>
    <lineage>
        <taxon>Eukaryota</taxon>
        <taxon>Fungi</taxon>
        <taxon>Dikarya</taxon>
        <taxon>Basidiomycota</taxon>
        <taxon>Agaricomycotina</taxon>
        <taxon>Tremellomycetes</taxon>
        <taxon>Cystofilobasidiales</taxon>
        <taxon>Mrakiaceae</taxon>
        <taxon>Phaffia</taxon>
    </lineage>
</organism>
<dbReference type="InterPro" id="IPR016161">
    <property type="entry name" value="Ald_DH/histidinol_DH"/>
</dbReference>
<dbReference type="CDD" id="cd07079">
    <property type="entry name" value="ALDH_F18-19_ProA-GPR"/>
    <property type="match status" value="1"/>
</dbReference>
<dbReference type="InterPro" id="IPR015590">
    <property type="entry name" value="Aldehyde_DH_dom"/>
</dbReference>
<dbReference type="InterPro" id="IPR016163">
    <property type="entry name" value="Ald_DH_C"/>
</dbReference>
<accession>A0A0F7SQT7</accession>
<comment type="catalytic activity">
    <reaction evidence="7">
        <text>L-glutamate 5-semialdehyde + phosphate + NADP(+) = L-glutamyl 5-phosphate + NADPH + H(+)</text>
        <dbReference type="Rhea" id="RHEA:19541"/>
        <dbReference type="ChEBI" id="CHEBI:15378"/>
        <dbReference type="ChEBI" id="CHEBI:43474"/>
        <dbReference type="ChEBI" id="CHEBI:57783"/>
        <dbReference type="ChEBI" id="CHEBI:58066"/>
        <dbReference type="ChEBI" id="CHEBI:58274"/>
        <dbReference type="ChEBI" id="CHEBI:58349"/>
        <dbReference type="EC" id="1.2.1.41"/>
    </reaction>
</comment>
<dbReference type="UniPathway" id="UPA00098">
    <property type="reaction ID" value="UER00360"/>
</dbReference>
<dbReference type="GO" id="GO:0055129">
    <property type="term" value="P:L-proline biosynthetic process"/>
    <property type="evidence" value="ECO:0007669"/>
    <property type="project" value="UniProtKB-UniPathway"/>
</dbReference>
<dbReference type="AlphaFoldDB" id="A0A0F7SQT7"/>
<evidence type="ECO:0000259" key="12">
    <source>
        <dbReference type="Pfam" id="PF00171"/>
    </source>
</evidence>
<dbReference type="NCBIfam" id="TIGR00407">
    <property type="entry name" value="proA"/>
    <property type="match status" value="1"/>
</dbReference>
<dbReference type="Gene3D" id="3.40.309.10">
    <property type="entry name" value="Aldehyde Dehydrogenase, Chain A, domain 2"/>
    <property type="match status" value="1"/>
</dbReference>
<protein>
    <recommendedName>
        <fullName evidence="2">glutamate-5-semialdehyde dehydrogenase</fullName>
        <ecNumber evidence="2">1.2.1.41</ecNumber>
    </recommendedName>
    <alternativeName>
        <fullName evidence="11">Glutamate-5-semialdehyde dehydrogenase</fullName>
    </alternativeName>
    <alternativeName>
        <fullName evidence="10">Glutamyl-gamma-semialdehyde dehydrogenase</fullName>
    </alternativeName>
</protein>
<evidence type="ECO:0000256" key="10">
    <source>
        <dbReference type="ARBA" id="ARBA00075718"/>
    </source>
</evidence>
<dbReference type="PROSITE" id="PS01223">
    <property type="entry name" value="PROA"/>
    <property type="match status" value="1"/>
</dbReference>
<dbReference type="Gene3D" id="3.40.605.10">
    <property type="entry name" value="Aldehyde Dehydrogenase, Chain A, domain 1"/>
    <property type="match status" value="1"/>
</dbReference>
<evidence type="ECO:0000256" key="2">
    <source>
        <dbReference type="ARBA" id="ARBA00013002"/>
    </source>
</evidence>
<dbReference type="InterPro" id="IPR020593">
    <property type="entry name" value="G-glutamylP_reductase_CS"/>
</dbReference>
<feature type="domain" description="Aldehyde dehydrogenase" evidence="12">
    <location>
        <begin position="6"/>
        <end position="283"/>
    </location>
</feature>
<dbReference type="EMBL" id="LN483142">
    <property type="protein sequence ID" value="CED83064.1"/>
    <property type="molecule type" value="Genomic_DNA"/>
</dbReference>
<sequence>MSNPAETVARDARAAYQASQLIDSSERDSALLKIRQILIDNKDDVLSANQKDLDAASPLVESGNISKSMFSRLSLQSSSKFDSMLQGILDVAQLPCPTDQITYAKELDDGLELYRVTCPIGVLLVIFEARPEVVVNIASLALKSGNAAILKPGKETLHTTSILSQLIQKALSSTPFPPTFIQTVSTRSEISTLLSQDKFIDLVMPRGGAELVRSIKGQTKIPVMGHADGLCHAYLDESADAAKAERVVLDSKLSYPAACNALETLLIHRSLLTSLWPTLSANLLSNNITLYLDESTREHLHSSVLASHTSQIHSSIPETYYIEHLSPTLSVKTVDNVTEAINHIAEHGSKHTETIVTENEVIAKAFMRGCDAAGVYWNASTRFADGFRYGFGTEVGISTGKTHARGPVGLEGLCIYKYLARSKADNGHVSLDFGSAEEGKKVYTHKTIENPTLPF</sequence>
<keyword evidence="3" id="KW-0028">Amino-acid biosynthesis</keyword>
<dbReference type="Pfam" id="PF00171">
    <property type="entry name" value="Aldedh"/>
    <property type="match status" value="1"/>
</dbReference>
<name>A0A0F7SQT7_PHARH</name>
<reference evidence="13" key="1">
    <citation type="submission" date="2014-08" db="EMBL/GenBank/DDBJ databases">
        <authorList>
            <person name="Sharma Rahul"/>
            <person name="Thines Marco"/>
        </authorList>
    </citation>
    <scope>NUCLEOTIDE SEQUENCE</scope>
</reference>
<dbReference type="FunFam" id="3.40.309.10:FF:000006">
    <property type="entry name" value="Gamma-glutamyl phosphate reductase"/>
    <property type="match status" value="1"/>
</dbReference>
<dbReference type="PANTHER" id="PTHR11063:SF8">
    <property type="entry name" value="DELTA-1-PYRROLINE-5-CARBOXYLATE SYNTHASE"/>
    <property type="match status" value="1"/>
</dbReference>
<dbReference type="InterPro" id="IPR016162">
    <property type="entry name" value="Ald_DH_N"/>
</dbReference>
<dbReference type="GO" id="GO:0050661">
    <property type="term" value="F:NADP binding"/>
    <property type="evidence" value="ECO:0007669"/>
    <property type="project" value="InterPro"/>
</dbReference>
<comment type="similarity">
    <text evidence="9">Belongs to the gamma-glutamyl phosphate reductase family.</text>
</comment>
<proteinExistence type="inferred from homology"/>
<dbReference type="NCBIfam" id="NF001221">
    <property type="entry name" value="PRK00197.1"/>
    <property type="match status" value="1"/>
</dbReference>
<evidence type="ECO:0000256" key="9">
    <source>
        <dbReference type="ARBA" id="ARBA00060997"/>
    </source>
</evidence>
<evidence type="ECO:0000256" key="11">
    <source>
        <dbReference type="ARBA" id="ARBA00077451"/>
    </source>
</evidence>
<evidence type="ECO:0000256" key="3">
    <source>
        <dbReference type="ARBA" id="ARBA00022605"/>
    </source>
</evidence>
<dbReference type="EC" id="1.2.1.41" evidence="2"/>
<dbReference type="HAMAP" id="MF_00412">
    <property type="entry name" value="ProA"/>
    <property type="match status" value="1"/>
</dbReference>
<evidence type="ECO:0000256" key="7">
    <source>
        <dbReference type="ARBA" id="ARBA00049024"/>
    </source>
</evidence>
<dbReference type="PIRSF" id="PIRSF000151">
    <property type="entry name" value="GPR"/>
    <property type="match status" value="1"/>
</dbReference>
<evidence type="ECO:0000256" key="8">
    <source>
        <dbReference type="ARBA" id="ARBA00059423"/>
    </source>
</evidence>
<comment type="function">
    <text evidence="8">Catalyzes the NADPH dependent reduction of L-gamma-glutamyl 5-phosphate into L-glutamate 5-semialdehyde and phosphate. The product spontaneously undergoes cyclization to form 1-pyrroline-5-carboxylate.</text>
</comment>
<dbReference type="PANTHER" id="PTHR11063">
    <property type="entry name" value="GLUTAMATE SEMIALDEHYDE DEHYDROGENASE"/>
    <property type="match status" value="1"/>
</dbReference>
<keyword evidence="5" id="KW-0521">NADP</keyword>
<evidence type="ECO:0000313" key="13">
    <source>
        <dbReference type="EMBL" id="CED83064.1"/>
    </source>
</evidence>
<evidence type="ECO:0000256" key="6">
    <source>
        <dbReference type="ARBA" id="ARBA00023002"/>
    </source>
</evidence>
<dbReference type="InterPro" id="IPR000965">
    <property type="entry name" value="GPR_dom"/>
</dbReference>
<evidence type="ECO:0000256" key="4">
    <source>
        <dbReference type="ARBA" id="ARBA00022650"/>
    </source>
</evidence>
<keyword evidence="6" id="KW-0560">Oxidoreductase</keyword>
<dbReference type="GO" id="GO:0004350">
    <property type="term" value="F:glutamate-5-semialdehyde dehydrogenase activity"/>
    <property type="evidence" value="ECO:0007669"/>
    <property type="project" value="UniProtKB-EC"/>
</dbReference>